<evidence type="ECO:0000313" key="4">
    <source>
        <dbReference type="Proteomes" id="UP001285354"/>
    </source>
</evidence>
<dbReference type="Proteomes" id="UP001285354">
    <property type="component" value="Unassembled WGS sequence"/>
</dbReference>
<evidence type="ECO:0008006" key="5">
    <source>
        <dbReference type="Google" id="ProtNLM"/>
    </source>
</evidence>
<feature type="transmembrane region" description="Helical" evidence="2">
    <location>
        <begin position="274"/>
        <end position="294"/>
    </location>
</feature>
<feature type="compositionally biased region" description="Basic and acidic residues" evidence="1">
    <location>
        <begin position="322"/>
        <end position="333"/>
    </location>
</feature>
<sequence length="333" mass="35798">MRLTALFPLACAIVGFVLSMLCLFAGSKKGYLEDYHIVTLNTSSLGQVLLESDSTATATSATATATSVVGEIGAWLEGVQDNVTDAVDDVEDEFNDLVSDVADKLSQELGINQWYSLHMLNLCQGDYTPNATAKGASMNVTSCTNMTAMYNINLDQILSQQLQVGPLNLDLSDISWPDDINKGFQGLNVVLNAVFVIYAIGIASAGLAILTSALAIFFHGSRLVSVGNFGLALLSFLALAVDSALVTFVQDKAVHIINKYGNVVGVFADKGGKYLALTWTAVVVMFLAAAAWAAEFCIGRRQKGREYTEKPPHGRRWGRRRRSDEAQRGKGGI</sequence>
<keyword evidence="4" id="KW-1185">Reference proteome</keyword>
<dbReference type="InterPro" id="IPR052413">
    <property type="entry name" value="SUR7_domain"/>
</dbReference>
<reference evidence="3" key="1">
    <citation type="submission" date="2023-06" db="EMBL/GenBank/DDBJ databases">
        <title>Draft genome of Marssonina rosae.</title>
        <authorList>
            <person name="Cheng Q."/>
        </authorList>
    </citation>
    <scope>NUCLEOTIDE SEQUENCE</scope>
    <source>
        <strain evidence="3">R4</strain>
    </source>
</reference>
<dbReference type="GO" id="GO:0031505">
    <property type="term" value="P:fungal-type cell wall organization"/>
    <property type="evidence" value="ECO:0007669"/>
    <property type="project" value="TreeGrafter"/>
</dbReference>
<dbReference type="AlphaFoldDB" id="A0AAD9SXM1"/>
<dbReference type="InterPro" id="IPR009571">
    <property type="entry name" value="SUR7/Rim9-like_fungi"/>
</dbReference>
<feature type="transmembrane region" description="Helical" evidence="2">
    <location>
        <begin position="6"/>
        <end position="26"/>
    </location>
</feature>
<proteinExistence type="predicted"/>
<name>A0AAD9SXM1_9HELO</name>
<dbReference type="EMBL" id="JAUBYV010000006">
    <property type="protein sequence ID" value="KAK2626423.1"/>
    <property type="molecule type" value="Genomic_DNA"/>
</dbReference>
<evidence type="ECO:0000256" key="1">
    <source>
        <dbReference type="SAM" id="MobiDB-lite"/>
    </source>
</evidence>
<evidence type="ECO:0000313" key="3">
    <source>
        <dbReference type="EMBL" id="KAK2626423.1"/>
    </source>
</evidence>
<feature type="transmembrane region" description="Helical" evidence="2">
    <location>
        <begin position="189"/>
        <end position="217"/>
    </location>
</feature>
<keyword evidence="2" id="KW-1133">Transmembrane helix</keyword>
<gene>
    <name evidence="3" type="ORF">QTJ16_004685</name>
</gene>
<keyword evidence="2" id="KW-0472">Membrane</keyword>
<dbReference type="GO" id="GO:0051285">
    <property type="term" value="C:cell cortex of cell tip"/>
    <property type="evidence" value="ECO:0007669"/>
    <property type="project" value="TreeGrafter"/>
</dbReference>
<protein>
    <recommendedName>
        <fullName evidence="5">Sur7 protein</fullName>
    </recommendedName>
</protein>
<organism evidence="3 4">
    <name type="scientific">Diplocarpon rosae</name>
    <dbReference type="NCBI Taxonomy" id="946125"/>
    <lineage>
        <taxon>Eukaryota</taxon>
        <taxon>Fungi</taxon>
        <taxon>Dikarya</taxon>
        <taxon>Ascomycota</taxon>
        <taxon>Pezizomycotina</taxon>
        <taxon>Leotiomycetes</taxon>
        <taxon>Helotiales</taxon>
        <taxon>Drepanopezizaceae</taxon>
        <taxon>Diplocarpon</taxon>
    </lineage>
</organism>
<evidence type="ECO:0000256" key="2">
    <source>
        <dbReference type="SAM" id="Phobius"/>
    </source>
</evidence>
<feature type="transmembrane region" description="Helical" evidence="2">
    <location>
        <begin position="229"/>
        <end position="249"/>
    </location>
</feature>
<feature type="region of interest" description="Disordered" evidence="1">
    <location>
        <begin position="306"/>
        <end position="333"/>
    </location>
</feature>
<dbReference type="GO" id="GO:0005886">
    <property type="term" value="C:plasma membrane"/>
    <property type="evidence" value="ECO:0007669"/>
    <property type="project" value="InterPro"/>
</dbReference>
<keyword evidence="2" id="KW-0812">Transmembrane</keyword>
<accession>A0AAD9SXM1</accession>
<comment type="caution">
    <text evidence="3">The sequence shown here is derived from an EMBL/GenBank/DDBJ whole genome shotgun (WGS) entry which is preliminary data.</text>
</comment>
<dbReference type="PANTHER" id="PTHR28019">
    <property type="entry name" value="CELL MEMBRANE PROTEIN YLR413W-RELATED"/>
    <property type="match status" value="1"/>
</dbReference>
<dbReference type="PANTHER" id="PTHR28019:SF7">
    <property type="entry name" value="SUR7 PROTEIN"/>
    <property type="match status" value="1"/>
</dbReference>
<dbReference type="Pfam" id="PF06687">
    <property type="entry name" value="SUR7"/>
    <property type="match status" value="1"/>
</dbReference>